<proteinExistence type="predicted"/>
<gene>
    <name evidence="2" type="ORF">GB883_20080</name>
</gene>
<evidence type="ECO:0008006" key="4">
    <source>
        <dbReference type="Google" id="ProtNLM"/>
    </source>
</evidence>
<feature type="region of interest" description="Disordered" evidence="1">
    <location>
        <begin position="290"/>
        <end position="330"/>
    </location>
</feature>
<comment type="caution">
    <text evidence="2">The sequence shown here is derived from an EMBL/GenBank/DDBJ whole genome shotgun (WGS) entry which is preliminary data.</text>
</comment>
<evidence type="ECO:0000256" key="1">
    <source>
        <dbReference type="SAM" id="MobiDB-lite"/>
    </source>
</evidence>
<evidence type="ECO:0000313" key="2">
    <source>
        <dbReference type="EMBL" id="KAE8762295.1"/>
    </source>
</evidence>
<evidence type="ECO:0000313" key="3">
    <source>
        <dbReference type="Proteomes" id="UP000451860"/>
    </source>
</evidence>
<dbReference type="OrthoDB" id="974562at2"/>
<organism evidence="2 3">
    <name type="scientific">Georgenia thermotolerans</name>
    <dbReference type="NCBI Taxonomy" id="527326"/>
    <lineage>
        <taxon>Bacteria</taxon>
        <taxon>Bacillati</taxon>
        <taxon>Actinomycetota</taxon>
        <taxon>Actinomycetes</taxon>
        <taxon>Micrococcales</taxon>
        <taxon>Bogoriellaceae</taxon>
        <taxon>Georgenia</taxon>
    </lineage>
</organism>
<keyword evidence="3" id="KW-1185">Reference proteome</keyword>
<dbReference type="Proteomes" id="UP000451860">
    <property type="component" value="Unassembled WGS sequence"/>
</dbReference>
<feature type="region of interest" description="Disordered" evidence="1">
    <location>
        <begin position="517"/>
        <end position="551"/>
    </location>
</feature>
<dbReference type="RefSeq" id="WP_152204017.1">
    <property type="nucleotide sequence ID" value="NZ_VUKF01000040.1"/>
</dbReference>
<reference evidence="2 3" key="1">
    <citation type="submission" date="2019-10" db="EMBL/GenBank/DDBJ databases">
        <title>Georgenia wutianyii sp. nov. and Georgenia yuyongxinii sp. nov. isolated from plateau pika (Ochotona curzoniae) in the Qinghai-Tibet plateau of China.</title>
        <authorList>
            <person name="Tian Z."/>
        </authorList>
    </citation>
    <scope>NUCLEOTIDE SEQUENCE [LARGE SCALE GENOMIC DNA]</scope>
    <source>
        <strain evidence="2 3">DSM 21501</strain>
    </source>
</reference>
<accession>A0A7J5UIT2</accession>
<sequence>MSAARSTSNAHRRGFDPAPADPGAADHAATDALRQRWLTAWPRALAAWGRHLRLRAPHLVGPADVPADVASFAWFSTRDVEVFVDLEQARALGLAGLPVEVLAHEIGHHVLSPGDLATAGRLLVRARAGLVDRVDLAPVVANLWSDLLINDRLQRRAELRMGSVWRAIGPPHPDDVVMQLVMRTDELLWALPAGTLTCPDAAVPEREAQLCARAVRAYADDPVGGVGGFGALVRQLLADRGGEAPLAGAAAVVCAHAPADGGAVPGLASDPTLAAPAVHPALDPRVVRGLAPAGEQDPDGSATPGRTVGTPTGDDGATSGAWSPTDHPHGIDPAEYAAVLAELGVQSDPARAAAAWYRENAAPYLVPFPTLARPVTPEPLLGGLETWDAGDDLAAIDWPASLAAGPRPVPGFTLVRRVVEEDDPAEPGREPVDLDLYLDSSGSIPDPCSIRSPLALAGTVLALSALRAGARVRATTWSGPDQVAGTDGFTERSDDVLAAVVAHFGGGTSFPLEHLAAAHPPRTGDDGGHPTDRPEPHRRADPRHPVDPDRRPCHIAVISDAGVDTMFRTAGVAVDALAAAGGGGTLVLQTSADMVARIREMAAPYAVHRVADWEDLVDFARAFAARMWDVTGAGR</sequence>
<dbReference type="AlphaFoldDB" id="A0A7J5UIT2"/>
<feature type="compositionally biased region" description="Basic and acidic residues" evidence="1">
    <location>
        <begin position="522"/>
        <end position="551"/>
    </location>
</feature>
<name>A0A7J5UIT2_9MICO</name>
<dbReference type="EMBL" id="WHJE01000201">
    <property type="protein sequence ID" value="KAE8762295.1"/>
    <property type="molecule type" value="Genomic_DNA"/>
</dbReference>
<protein>
    <recommendedName>
        <fullName evidence="4">VWA domain-containing protein</fullName>
    </recommendedName>
</protein>
<feature type="compositionally biased region" description="Low complexity" evidence="1">
    <location>
        <begin position="16"/>
        <end position="27"/>
    </location>
</feature>
<feature type="region of interest" description="Disordered" evidence="1">
    <location>
        <begin position="1"/>
        <end position="27"/>
    </location>
</feature>